<protein>
    <submittedName>
        <fullName evidence="5">EspG family</fullName>
    </submittedName>
</protein>
<dbReference type="AlphaFoldDB" id="A0AAC9LG04"/>
<dbReference type="InterPro" id="IPR025734">
    <property type="entry name" value="EspG"/>
</dbReference>
<accession>A0AAC9LG04</accession>
<dbReference type="Proteomes" id="UP000185511">
    <property type="component" value="Chromosome"/>
</dbReference>
<dbReference type="RefSeq" id="WP_075742447.1">
    <property type="nucleotide sequence ID" value="NZ_CP016076.1"/>
</dbReference>
<reference evidence="6" key="1">
    <citation type="submission" date="2016-06" db="EMBL/GenBank/DDBJ databases">
        <title>Complete genome sequence of Actinoalloteichus fjordicus DSM 46855 (=ADI127-17), type strain of the new species Actinoalloteichus fjordicus.</title>
        <authorList>
            <person name="Ruckert C."/>
            <person name="Nouioui I."/>
            <person name="Willmese J."/>
            <person name="van Wezel G."/>
            <person name="Klenk H.-P."/>
            <person name="Kalinowski J."/>
            <person name="Zotchev S.B."/>
        </authorList>
    </citation>
    <scope>NUCLEOTIDE SEQUENCE [LARGE SCALE GENOMIC DNA]</scope>
    <source>
        <strain evidence="6">ADI127-7</strain>
    </source>
</reference>
<evidence type="ECO:0000256" key="1">
    <source>
        <dbReference type="ARBA" id="ARBA00004496"/>
    </source>
</evidence>
<evidence type="ECO:0000256" key="2">
    <source>
        <dbReference type="ARBA" id="ARBA00006411"/>
    </source>
</evidence>
<dbReference type="EMBL" id="CP016076">
    <property type="protein sequence ID" value="APU17011.1"/>
    <property type="molecule type" value="Genomic_DNA"/>
</dbReference>
<evidence type="ECO:0000256" key="3">
    <source>
        <dbReference type="ARBA" id="ARBA00022490"/>
    </source>
</evidence>
<gene>
    <name evidence="5" type="ORF">UA74_24985</name>
</gene>
<comment type="subcellular location">
    <subcellularLocation>
        <location evidence="1">Cytoplasm</location>
    </subcellularLocation>
</comment>
<evidence type="ECO:0000256" key="4">
    <source>
        <dbReference type="ARBA" id="ARBA00023186"/>
    </source>
</evidence>
<organism evidence="5 6">
    <name type="scientific">Actinoalloteichus fjordicus</name>
    <dbReference type="NCBI Taxonomy" id="1612552"/>
    <lineage>
        <taxon>Bacteria</taxon>
        <taxon>Bacillati</taxon>
        <taxon>Actinomycetota</taxon>
        <taxon>Actinomycetes</taxon>
        <taxon>Pseudonocardiales</taxon>
        <taxon>Pseudonocardiaceae</taxon>
        <taxon>Actinoalloteichus</taxon>
    </lineage>
</organism>
<proteinExistence type="inferred from homology"/>
<keyword evidence="3" id="KW-0963">Cytoplasm</keyword>
<dbReference type="Pfam" id="PF14011">
    <property type="entry name" value="ESX-1_EspG"/>
    <property type="match status" value="1"/>
</dbReference>
<name>A0AAC9LG04_9PSEU</name>
<sequence length="264" mass="28452">MSTTSCPPTTITLSTTEFDVCWDLLGLGEAPVGLNLGVSPGVTWEERRRLIDQTHIELIRRQLADTISLVTELTEALILLRRHDWTIVGHTATATGRLRHTLGAVGRAMGVIADRDGDQITLRRLADYRVVPETVGAIGEVQAGTGESVSVRAEDLLAAGRAAKGNPQVLAEVLIESGVRADEARALAGMSDTPRQQGQFTVLAADRDGTPRHASRSLSFHDTAKGRYLQVGKGRPGDRWITVTPADNTKIIGALHELIDETRG</sequence>
<evidence type="ECO:0000313" key="5">
    <source>
        <dbReference type="EMBL" id="APU17011.1"/>
    </source>
</evidence>
<keyword evidence="6" id="KW-1185">Reference proteome</keyword>
<evidence type="ECO:0000313" key="6">
    <source>
        <dbReference type="Proteomes" id="UP000185511"/>
    </source>
</evidence>
<comment type="similarity">
    <text evidence="2">Belongs to the EspG family.</text>
</comment>
<dbReference type="KEGG" id="acad:UA74_24985"/>
<keyword evidence="4" id="KW-0143">Chaperone</keyword>